<dbReference type="InterPro" id="IPR002035">
    <property type="entry name" value="VWF_A"/>
</dbReference>
<dbReference type="InterPro" id="IPR036465">
    <property type="entry name" value="vWFA_dom_sf"/>
</dbReference>
<evidence type="ECO:0008006" key="6">
    <source>
        <dbReference type="Google" id="ProtNLM"/>
    </source>
</evidence>
<dbReference type="EMBL" id="HBHK01015872">
    <property type="protein sequence ID" value="CAD9688629.1"/>
    <property type="molecule type" value="Transcribed_RNA"/>
</dbReference>
<dbReference type="Gene3D" id="2.60.40.150">
    <property type="entry name" value="C2 domain"/>
    <property type="match status" value="2"/>
</dbReference>
<dbReference type="PROSITE" id="PS50234">
    <property type="entry name" value="VWFA"/>
    <property type="match status" value="1"/>
</dbReference>
<evidence type="ECO:0000256" key="1">
    <source>
        <dbReference type="ARBA" id="ARBA00009048"/>
    </source>
</evidence>
<proteinExistence type="inferred from homology"/>
<dbReference type="PANTHER" id="PTHR10857:SF106">
    <property type="entry name" value="C2 DOMAIN-CONTAINING PROTEIN"/>
    <property type="match status" value="1"/>
</dbReference>
<dbReference type="GO" id="GO:0071277">
    <property type="term" value="P:cellular response to calcium ion"/>
    <property type="evidence" value="ECO:0007669"/>
    <property type="project" value="TreeGrafter"/>
</dbReference>
<feature type="domain" description="VWFA" evidence="4">
    <location>
        <begin position="308"/>
        <end position="525"/>
    </location>
</feature>
<dbReference type="AlphaFoldDB" id="A0A7S2S3S0"/>
<dbReference type="InterPro" id="IPR010734">
    <property type="entry name" value="Copine_C"/>
</dbReference>
<dbReference type="InterPro" id="IPR037768">
    <property type="entry name" value="C2B_Copine"/>
</dbReference>
<organism evidence="5">
    <name type="scientific">Mucochytrium quahogii</name>
    <dbReference type="NCBI Taxonomy" id="96639"/>
    <lineage>
        <taxon>Eukaryota</taxon>
        <taxon>Sar</taxon>
        <taxon>Stramenopiles</taxon>
        <taxon>Bigyra</taxon>
        <taxon>Labyrinthulomycetes</taxon>
        <taxon>Thraustochytrida</taxon>
        <taxon>Thraustochytriidae</taxon>
        <taxon>Mucochytrium</taxon>
    </lineage>
</organism>
<dbReference type="GO" id="GO:0005544">
    <property type="term" value="F:calcium-dependent phospholipid binding"/>
    <property type="evidence" value="ECO:0007669"/>
    <property type="project" value="InterPro"/>
</dbReference>
<dbReference type="Pfam" id="PF00168">
    <property type="entry name" value="C2"/>
    <property type="match status" value="2"/>
</dbReference>
<evidence type="ECO:0000256" key="2">
    <source>
        <dbReference type="ARBA" id="ARBA00022737"/>
    </source>
</evidence>
<dbReference type="PROSITE" id="PS50004">
    <property type="entry name" value="C2"/>
    <property type="match status" value="2"/>
</dbReference>
<dbReference type="PANTHER" id="PTHR10857">
    <property type="entry name" value="COPINE"/>
    <property type="match status" value="1"/>
</dbReference>
<evidence type="ECO:0000313" key="5">
    <source>
        <dbReference type="EMBL" id="CAD9688629.1"/>
    </source>
</evidence>
<evidence type="ECO:0000259" key="3">
    <source>
        <dbReference type="PROSITE" id="PS50004"/>
    </source>
</evidence>
<dbReference type="Pfam" id="PF07002">
    <property type="entry name" value="Copine"/>
    <property type="match status" value="1"/>
</dbReference>
<dbReference type="SMART" id="SM00327">
    <property type="entry name" value="VWA"/>
    <property type="match status" value="1"/>
</dbReference>
<feature type="domain" description="C2" evidence="3">
    <location>
        <begin position="1"/>
        <end position="122"/>
    </location>
</feature>
<name>A0A7S2S3S0_9STRA</name>
<sequence>MDMSGQYASQPEPVLGCELTLMFAFEGLRSADLLSKSDPFCVIEQFDSIRHKWRKIGATSPLKNLSTGSWPESVDIRFMFEETQKIMVRVYDFDEHKNHDFLGEGIFELGSLMGTPGQKLAVRLGKPGKGYNKDRGRVIIRGEKKGGMSDGYLRLHLRGHKFDSKDWGGFGRSDPYYVCEKKVGANEYISVFRSGYIKSNNSPIWNTYDIPLGKLCSGDVNAKFRLRVYDYDEGTKHDLIGDAYVSVQDLLNAAGKRTMIPCVHPPTKRKYQKSSYKHSGEVEVLSAVVKPPPTGVMLDYIAGGLNMNLIVAVDWTASNGRPNDPRSLHFRSPNALNQYQSAIASVGHILAPYDTDGMIGAYGFGGVYQGQVSHCFPLNGNPHNPEVHGVNGLMQSYEAALHGVQLSGPTYFAPLLDVVNRTVHNPELSQQSQSYTILLILTDGAIMDMEKTVDQIVTGSDKPLSIIIVGVGSADFSKMEYLDGDNKKLRTQRGRVASRDIVQFVPYSECKANGDLLAKKTLAEVPEQLVQFFEKRNIKPNPPLPAAASIVTLGDGGNAFPSPQPGAPPQPIQAAATAVAYPQQPGTGYPVVAAVTAQATPAYPQQQQYPPTAQATAYVPQQQPHAADAGRAMLNRAYQL</sequence>
<dbReference type="InterPro" id="IPR045052">
    <property type="entry name" value="Copine"/>
</dbReference>
<feature type="domain" description="C2" evidence="3">
    <location>
        <begin position="134"/>
        <end position="261"/>
    </location>
</feature>
<dbReference type="CDD" id="cd04047">
    <property type="entry name" value="C2B_Copine"/>
    <property type="match status" value="1"/>
</dbReference>
<accession>A0A7S2S3S0</accession>
<comment type="similarity">
    <text evidence="1">Belongs to the copine family.</text>
</comment>
<gene>
    <name evidence="5" type="ORF">QSP1433_LOCUS9943</name>
</gene>
<dbReference type="SUPFAM" id="SSF49562">
    <property type="entry name" value="C2 domain (Calcium/lipid-binding domain, CaLB)"/>
    <property type="match status" value="2"/>
</dbReference>
<dbReference type="GO" id="GO:0005886">
    <property type="term" value="C:plasma membrane"/>
    <property type="evidence" value="ECO:0007669"/>
    <property type="project" value="TreeGrafter"/>
</dbReference>
<keyword evidence="2" id="KW-0677">Repeat</keyword>
<dbReference type="InterPro" id="IPR000008">
    <property type="entry name" value="C2_dom"/>
</dbReference>
<protein>
    <recommendedName>
        <fullName evidence="6">C2 domain-containing protein</fullName>
    </recommendedName>
</protein>
<dbReference type="SUPFAM" id="SSF53300">
    <property type="entry name" value="vWA-like"/>
    <property type="match status" value="1"/>
</dbReference>
<dbReference type="SMART" id="SM00239">
    <property type="entry name" value="C2"/>
    <property type="match status" value="2"/>
</dbReference>
<evidence type="ECO:0000259" key="4">
    <source>
        <dbReference type="PROSITE" id="PS50234"/>
    </source>
</evidence>
<reference evidence="5" key="1">
    <citation type="submission" date="2021-01" db="EMBL/GenBank/DDBJ databases">
        <authorList>
            <person name="Corre E."/>
            <person name="Pelletier E."/>
            <person name="Niang G."/>
            <person name="Scheremetjew M."/>
            <person name="Finn R."/>
            <person name="Kale V."/>
            <person name="Holt S."/>
            <person name="Cochrane G."/>
            <person name="Meng A."/>
            <person name="Brown T."/>
            <person name="Cohen L."/>
        </authorList>
    </citation>
    <scope>NUCLEOTIDE SEQUENCE</scope>
    <source>
        <strain evidence="5">NY070348D</strain>
    </source>
</reference>
<dbReference type="InterPro" id="IPR035892">
    <property type="entry name" value="C2_domain_sf"/>
</dbReference>